<feature type="region of interest" description="Disordered" evidence="1">
    <location>
        <begin position="1"/>
        <end position="30"/>
    </location>
</feature>
<organism evidence="2 3">
    <name type="scientific">Anguilla anguilla</name>
    <name type="common">European freshwater eel</name>
    <name type="synonym">Muraena anguilla</name>
    <dbReference type="NCBI Taxonomy" id="7936"/>
    <lineage>
        <taxon>Eukaryota</taxon>
        <taxon>Metazoa</taxon>
        <taxon>Chordata</taxon>
        <taxon>Craniata</taxon>
        <taxon>Vertebrata</taxon>
        <taxon>Euteleostomi</taxon>
        <taxon>Actinopterygii</taxon>
        <taxon>Neopterygii</taxon>
        <taxon>Teleostei</taxon>
        <taxon>Anguilliformes</taxon>
        <taxon>Anguillidae</taxon>
        <taxon>Anguilla</taxon>
    </lineage>
</organism>
<dbReference type="Proteomes" id="UP001044222">
    <property type="component" value="Chromosome 15"/>
</dbReference>
<gene>
    <name evidence="2" type="ORF">ANANG_G00266490</name>
</gene>
<protein>
    <submittedName>
        <fullName evidence="2">Uncharacterized protein</fullName>
    </submittedName>
</protein>
<dbReference type="EMBL" id="JAFIRN010000015">
    <property type="protein sequence ID" value="KAG5834902.1"/>
    <property type="molecule type" value="Genomic_DNA"/>
</dbReference>
<feature type="region of interest" description="Disordered" evidence="1">
    <location>
        <begin position="246"/>
        <end position="342"/>
    </location>
</feature>
<comment type="caution">
    <text evidence="2">The sequence shown here is derived from an EMBL/GenBank/DDBJ whole genome shotgun (WGS) entry which is preliminary data.</text>
</comment>
<evidence type="ECO:0000313" key="2">
    <source>
        <dbReference type="EMBL" id="KAG5834902.1"/>
    </source>
</evidence>
<sequence>MGPRLSRRSSLDNEIKIPKNGRQRGGSCGEAGGSGSCVGGDFVFTSLILNSDKLPDILRKSRPNPYVRRVAWVREIQKLLREHKVEQACDVLKLLRKDLGLEGTSLNDVLHRNASFLNLVDPISHELLLTLARDLQCPKPDSDRLKSSSKICRQLVYHLSPHSKWLQQGKAGQGGAGQGAWQGMPKRKAQVCVKTALQQKLAGDTLDLSSLPLSGRDLHRVARYLHGNGEGVAALDLSFTGLRDEQLGRSCPPWRPSRPGRHRPQRQPADRGRSPAARRRAQGPRPLPPPGLGGPGQQRGRLHPAPAPPPRPAPPPGPAERPDHHLRAGRSRGRSKGSPAHHQSIIGGLRHFLSVLANGERLQPDQAASAGQWVF</sequence>
<accession>A0A9D3LPS7</accession>
<dbReference type="PANTHER" id="PTHR39654:SF5">
    <property type="entry name" value="LEUCINE-RICH REPEAT-CONTAINING PROTEIN 75B"/>
    <property type="match status" value="1"/>
</dbReference>
<dbReference type="PANTHER" id="PTHR39654">
    <property type="entry name" value="LEUCINE-RICH REPEAT-CONTAINING PROTEIN 75A-LIKE ISOFORM X1"/>
    <property type="match status" value="1"/>
</dbReference>
<dbReference type="AlphaFoldDB" id="A0A9D3LPS7"/>
<evidence type="ECO:0000256" key="1">
    <source>
        <dbReference type="SAM" id="MobiDB-lite"/>
    </source>
</evidence>
<keyword evidence="3" id="KW-1185">Reference proteome</keyword>
<reference evidence="2" key="1">
    <citation type="submission" date="2021-01" db="EMBL/GenBank/DDBJ databases">
        <title>A chromosome-scale assembly of European eel, Anguilla anguilla.</title>
        <authorList>
            <person name="Henkel C."/>
            <person name="Jong-Raadsen S.A."/>
            <person name="Dufour S."/>
            <person name="Weltzien F.-A."/>
            <person name="Palstra A.P."/>
            <person name="Pelster B."/>
            <person name="Spaink H.P."/>
            <person name="Van Den Thillart G.E."/>
            <person name="Jansen H."/>
            <person name="Zahm M."/>
            <person name="Klopp C."/>
            <person name="Cedric C."/>
            <person name="Louis A."/>
            <person name="Berthelot C."/>
            <person name="Parey E."/>
            <person name="Roest Crollius H."/>
            <person name="Montfort J."/>
            <person name="Robinson-Rechavi M."/>
            <person name="Bucao C."/>
            <person name="Bouchez O."/>
            <person name="Gislard M."/>
            <person name="Lluch J."/>
            <person name="Milhes M."/>
            <person name="Lampietro C."/>
            <person name="Lopez Roques C."/>
            <person name="Donnadieu C."/>
            <person name="Braasch I."/>
            <person name="Desvignes T."/>
            <person name="Postlethwait J."/>
            <person name="Bobe J."/>
            <person name="Guiguen Y."/>
            <person name="Dirks R."/>
        </authorList>
    </citation>
    <scope>NUCLEOTIDE SEQUENCE</scope>
    <source>
        <strain evidence="2">Tag_6206</strain>
        <tissue evidence="2">Liver</tissue>
    </source>
</reference>
<feature type="compositionally biased region" description="Pro residues" evidence="1">
    <location>
        <begin position="305"/>
        <end position="319"/>
    </location>
</feature>
<name>A0A9D3LPS7_ANGAN</name>
<evidence type="ECO:0000313" key="3">
    <source>
        <dbReference type="Proteomes" id="UP001044222"/>
    </source>
</evidence>
<proteinExistence type="predicted"/>